<feature type="binding site" evidence="2">
    <location>
        <position position="46"/>
    </location>
    <ligand>
        <name>Fe cation</name>
        <dbReference type="ChEBI" id="CHEBI:24875"/>
        <label>1</label>
    </ligand>
</feature>
<dbReference type="InterPro" id="IPR029052">
    <property type="entry name" value="Metallo-depent_PP-like"/>
</dbReference>
<proteinExistence type="predicted"/>
<reference evidence="3" key="2">
    <citation type="journal article" date="2021" name="Microbiome">
        <title>Successional dynamics and alternative stable states in a saline activated sludge microbial community over 9 years.</title>
        <authorList>
            <person name="Wang Y."/>
            <person name="Ye J."/>
            <person name="Ju F."/>
            <person name="Liu L."/>
            <person name="Boyd J.A."/>
            <person name="Deng Y."/>
            <person name="Parks D.H."/>
            <person name="Jiang X."/>
            <person name="Yin X."/>
            <person name="Woodcroft B.J."/>
            <person name="Tyson G.W."/>
            <person name="Hugenholtz P."/>
            <person name="Polz M.F."/>
            <person name="Zhang T."/>
        </authorList>
    </citation>
    <scope>NUCLEOTIDE SEQUENCE</scope>
    <source>
        <strain evidence="3">HKST-UBA11</strain>
    </source>
</reference>
<evidence type="ECO:0000313" key="3">
    <source>
        <dbReference type="EMBL" id="MCA9385396.1"/>
    </source>
</evidence>
<dbReference type="PANTHER" id="PTHR36303:SF1">
    <property type="entry name" value="2',3'-CYCLIC-NUCLEOTIDE 2'-PHOSPHODIESTERASE"/>
    <property type="match status" value="1"/>
</dbReference>
<feature type="binding site" evidence="2">
    <location>
        <position position="45"/>
    </location>
    <ligand>
        <name>Fe cation</name>
        <dbReference type="ChEBI" id="CHEBI:24875"/>
        <label>2</label>
    </ligand>
</feature>
<feature type="binding site" evidence="2">
    <location>
        <position position="45"/>
    </location>
    <ligand>
        <name>Fe cation</name>
        <dbReference type="ChEBI" id="CHEBI:24875"/>
        <label>1</label>
    </ligand>
</feature>
<comment type="caution">
    <text evidence="3">The sequence shown here is derived from an EMBL/GenBank/DDBJ whole genome shotgun (WGS) entry which is preliminary data.</text>
</comment>
<accession>A0A955L869</accession>
<feature type="binding site" evidence="2">
    <location>
        <position position="14"/>
    </location>
    <ligand>
        <name>Fe cation</name>
        <dbReference type="ChEBI" id="CHEBI:24875"/>
        <label>1</label>
    </ligand>
</feature>
<organism evidence="3 4">
    <name type="scientific">Candidatus Dojkabacteria bacterium</name>
    <dbReference type="NCBI Taxonomy" id="2099670"/>
    <lineage>
        <taxon>Bacteria</taxon>
        <taxon>Candidatus Dojkabacteria</taxon>
    </lineage>
</organism>
<feature type="binding site" evidence="2">
    <location>
        <position position="169"/>
    </location>
    <ligand>
        <name>Fe cation</name>
        <dbReference type="ChEBI" id="CHEBI:24875"/>
        <label>2</label>
    </ligand>
</feature>
<dbReference type="Gene3D" id="3.60.21.10">
    <property type="match status" value="1"/>
</dbReference>
<protein>
    <submittedName>
        <fullName evidence="3">YmdB family metallophosphoesterase</fullName>
    </submittedName>
</protein>
<dbReference type="SUPFAM" id="SSF56300">
    <property type="entry name" value="Metallo-dependent phosphatases"/>
    <property type="match status" value="1"/>
</dbReference>
<dbReference type="Pfam" id="PF13277">
    <property type="entry name" value="YmdB"/>
    <property type="match status" value="1"/>
</dbReference>
<dbReference type="InterPro" id="IPR005235">
    <property type="entry name" value="YmdB-like"/>
</dbReference>
<dbReference type="PANTHER" id="PTHR36303">
    <property type="entry name" value="2',3'-CYCLIC-NUCLEOTIDE 2'-PHOSPHODIESTERASE"/>
    <property type="match status" value="1"/>
</dbReference>
<feature type="binding site" evidence="2">
    <location>
        <position position="73"/>
    </location>
    <ligand>
        <name>Fe cation</name>
        <dbReference type="ChEBI" id="CHEBI:24875"/>
        <label>2</label>
    </ligand>
</feature>
<sequence>MQDSRNMNVLFIGDISARPGRESVKDVLSNIKQHYEVDFVIANCENAAGGRGVTRAILKELESYGVDFFTAGDHVWAQKQFHEDLYDLNLPIIRPLNYEGNAQIPGKGYKLIDLGDKRIFILSFLGQGFMREPVRSPFWVFDEWWNARVDEGILSDDKSSNPLIFIDFHAETTAEKLTFGWYVHSRVSAFFGTHTHVATADARLMGDMAYVTDVGMCGPYNASLWVNPSITTNNFMFPMKEPYKAELEGPRIFNSVLVTFEGKEAKSIKRIDKILQ</sequence>
<evidence type="ECO:0000313" key="4">
    <source>
        <dbReference type="Proteomes" id="UP000754563"/>
    </source>
</evidence>
<dbReference type="GO" id="GO:0004113">
    <property type="term" value="F:2',3'-cyclic-nucleotide 3'-phosphodiesterase activity"/>
    <property type="evidence" value="ECO:0007669"/>
    <property type="project" value="TreeGrafter"/>
</dbReference>
<feature type="active site" description="Proton donor" evidence="1">
    <location>
        <position position="74"/>
    </location>
</feature>
<feature type="binding site" evidence="2">
    <location>
        <position position="196"/>
    </location>
    <ligand>
        <name>Fe cation</name>
        <dbReference type="ChEBI" id="CHEBI:24875"/>
        <label>1</label>
    </ligand>
</feature>
<feature type="binding site" evidence="2">
    <location>
        <position position="194"/>
    </location>
    <ligand>
        <name>Fe cation</name>
        <dbReference type="ChEBI" id="CHEBI:24875"/>
        <label>2</label>
    </ligand>
</feature>
<dbReference type="PIRSF" id="PIRSF004789">
    <property type="entry name" value="DR1281"/>
    <property type="match status" value="1"/>
</dbReference>
<name>A0A955L869_9BACT</name>
<dbReference type="Proteomes" id="UP000754563">
    <property type="component" value="Unassembled WGS sequence"/>
</dbReference>
<keyword evidence="2" id="KW-0479">Metal-binding</keyword>
<reference evidence="3" key="1">
    <citation type="submission" date="2020-04" db="EMBL/GenBank/DDBJ databases">
        <authorList>
            <person name="Zhang T."/>
        </authorList>
    </citation>
    <scope>NUCLEOTIDE SEQUENCE</scope>
    <source>
        <strain evidence="3">HKST-UBA11</strain>
    </source>
</reference>
<evidence type="ECO:0000256" key="1">
    <source>
        <dbReference type="PIRSR" id="PIRSR004789-50"/>
    </source>
</evidence>
<dbReference type="AlphaFoldDB" id="A0A955L869"/>
<gene>
    <name evidence="3" type="ORF">KC717_01985</name>
</gene>
<dbReference type="EMBL" id="JAGQLH010000017">
    <property type="protein sequence ID" value="MCA9385396.1"/>
    <property type="molecule type" value="Genomic_DNA"/>
</dbReference>
<evidence type="ECO:0000256" key="2">
    <source>
        <dbReference type="PIRSR" id="PIRSR004789-51"/>
    </source>
</evidence>
<dbReference type="GO" id="GO:0046872">
    <property type="term" value="F:metal ion binding"/>
    <property type="evidence" value="ECO:0007669"/>
    <property type="project" value="UniProtKB-KW"/>
</dbReference>